<keyword evidence="1" id="KW-1133">Transmembrane helix</keyword>
<reference evidence="2 3" key="1">
    <citation type="submission" date="2018-05" db="EMBL/GenBank/DDBJ databases">
        <title>Rhodoferax soyangensis sp.nov., isolated from an oligotrophic freshwater lake.</title>
        <authorList>
            <person name="Park M."/>
        </authorList>
    </citation>
    <scope>NUCLEOTIDE SEQUENCE [LARGE SCALE GENOMIC DNA]</scope>
    <source>
        <strain evidence="2 3">IMCC26218</strain>
    </source>
</reference>
<keyword evidence="3" id="KW-1185">Reference proteome</keyword>
<feature type="transmembrane region" description="Helical" evidence="1">
    <location>
        <begin position="254"/>
        <end position="274"/>
    </location>
</feature>
<dbReference type="EMBL" id="QFZK01000017">
    <property type="protein sequence ID" value="RFO95384.1"/>
    <property type="molecule type" value="Genomic_DNA"/>
</dbReference>
<evidence type="ECO:0000313" key="3">
    <source>
        <dbReference type="Proteomes" id="UP000260665"/>
    </source>
</evidence>
<protein>
    <submittedName>
        <fullName evidence="2">Uncharacterized protein</fullName>
    </submittedName>
</protein>
<dbReference type="AlphaFoldDB" id="A0A3E1R7Q2"/>
<dbReference type="Proteomes" id="UP000260665">
    <property type="component" value="Unassembled WGS sequence"/>
</dbReference>
<organism evidence="2 3">
    <name type="scientific">Rhodoferax lacus</name>
    <dbReference type="NCBI Taxonomy" id="2184758"/>
    <lineage>
        <taxon>Bacteria</taxon>
        <taxon>Pseudomonadati</taxon>
        <taxon>Pseudomonadota</taxon>
        <taxon>Betaproteobacteria</taxon>
        <taxon>Burkholderiales</taxon>
        <taxon>Comamonadaceae</taxon>
        <taxon>Rhodoferax</taxon>
    </lineage>
</organism>
<feature type="transmembrane region" description="Helical" evidence="1">
    <location>
        <begin position="100"/>
        <end position="119"/>
    </location>
</feature>
<accession>A0A3E1R7Q2</accession>
<keyword evidence="1" id="KW-0472">Membrane</keyword>
<comment type="caution">
    <text evidence="2">The sequence shown here is derived from an EMBL/GenBank/DDBJ whole genome shotgun (WGS) entry which is preliminary data.</text>
</comment>
<evidence type="ECO:0000313" key="2">
    <source>
        <dbReference type="EMBL" id="RFO95384.1"/>
    </source>
</evidence>
<keyword evidence="1" id="KW-0812">Transmembrane</keyword>
<feature type="transmembrane region" description="Helical" evidence="1">
    <location>
        <begin position="34"/>
        <end position="55"/>
    </location>
</feature>
<feature type="transmembrane region" description="Helical" evidence="1">
    <location>
        <begin position="67"/>
        <end position="88"/>
    </location>
</feature>
<evidence type="ECO:0000256" key="1">
    <source>
        <dbReference type="SAM" id="Phobius"/>
    </source>
</evidence>
<gene>
    <name evidence="2" type="ORF">DIC66_18655</name>
</gene>
<sequence>MLTADTLVYLVLALLIWGTWRISLLGLFEPGDDTGYWIGVAGSVMMLVVLAYPLRKHIRFAYGWGNIRGWFWMHIVLGILGPLAILLHSNFQTNSLNAAVALYSMLLVAGSGVAGRFIFQRVNRGLHGEQSSLQDLLSRAGLDREDARSRLAFAPAVEQRLKDFEQRELAPHAGLLHLVRAVVWLPLLQLSTYRQCVKELETLLARMAVSQKWTPEDLRRRRKGARKMVGRYLESVVRVAQFSSYSFLLSLWHVAHIPFVYVLILTALVHVYAVHVY</sequence>
<name>A0A3E1R7Q2_9BURK</name>
<feature type="transmembrane region" description="Helical" evidence="1">
    <location>
        <begin position="7"/>
        <end position="28"/>
    </location>
</feature>
<proteinExistence type="predicted"/>